<feature type="region of interest" description="Disordered" evidence="2">
    <location>
        <begin position="270"/>
        <end position="316"/>
    </location>
</feature>
<evidence type="ECO:0000259" key="3">
    <source>
        <dbReference type="Pfam" id="PF00501"/>
    </source>
</evidence>
<dbReference type="Pfam" id="PF00501">
    <property type="entry name" value="AMP-binding"/>
    <property type="match status" value="2"/>
</dbReference>
<feature type="domain" description="AMP-binding enzyme C-terminal" evidence="4">
    <location>
        <begin position="389"/>
        <end position="462"/>
    </location>
</feature>
<reference evidence="5 6" key="1">
    <citation type="submission" date="2020-03" db="EMBL/GenBank/DDBJ databases">
        <title>WGS of actinomycetes isolated from Thailand.</title>
        <authorList>
            <person name="Thawai C."/>
        </authorList>
    </citation>
    <scope>NUCLEOTIDE SEQUENCE [LARGE SCALE GENOMIC DNA]</scope>
    <source>
        <strain evidence="5 6">PLAI 1-29</strain>
    </source>
</reference>
<dbReference type="EMBL" id="JAATEN010000029">
    <property type="protein sequence ID" value="NJQ03742.1"/>
    <property type="molecule type" value="Genomic_DNA"/>
</dbReference>
<evidence type="ECO:0000313" key="6">
    <source>
        <dbReference type="Proteomes" id="UP000695264"/>
    </source>
</evidence>
<comment type="similarity">
    <text evidence="1">Belongs to the ATP-dependent AMP-binding enzyme family.</text>
</comment>
<evidence type="ECO:0000313" key="5">
    <source>
        <dbReference type="EMBL" id="NJQ03742.1"/>
    </source>
</evidence>
<dbReference type="PANTHER" id="PTHR43201">
    <property type="entry name" value="ACYL-COA SYNTHETASE"/>
    <property type="match status" value="1"/>
</dbReference>
<dbReference type="InterPro" id="IPR045851">
    <property type="entry name" value="AMP-bd_C_sf"/>
</dbReference>
<dbReference type="InterPro" id="IPR020845">
    <property type="entry name" value="AMP-binding_CS"/>
</dbReference>
<keyword evidence="6" id="KW-1185">Reference proteome</keyword>
<dbReference type="InterPro" id="IPR000873">
    <property type="entry name" value="AMP-dep_synth/lig_dom"/>
</dbReference>
<dbReference type="Proteomes" id="UP000695264">
    <property type="component" value="Unassembled WGS sequence"/>
</dbReference>
<dbReference type="Pfam" id="PF13193">
    <property type="entry name" value="AMP-binding_C"/>
    <property type="match status" value="1"/>
</dbReference>
<gene>
    <name evidence="5" type="ORF">HCK00_25305</name>
</gene>
<dbReference type="SUPFAM" id="SSF56801">
    <property type="entry name" value="Acetyl-CoA synthetase-like"/>
    <property type="match status" value="1"/>
</dbReference>
<dbReference type="InterPro" id="IPR042099">
    <property type="entry name" value="ANL_N_sf"/>
</dbReference>
<evidence type="ECO:0000259" key="4">
    <source>
        <dbReference type="Pfam" id="PF13193"/>
    </source>
</evidence>
<name>A0ABX1C7A7_9ACTN</name>
<organism evidence="5 6">
    <name type="scientific">Streptomyces zingiberis</name>
    <dbReference type="NCBI Taxonomy" id="2053010"/>
    <lineage>
        <taxon>Bacteria</taxon>
        <taxon>Bacillati</taxon>
        <taxon>Actinomycetota</taxon>
        <taxon>Actinomycetes</taxon>
        <taxon>Kitasatosporales</taxon>
        <taxon>Streptomycetaceae</taxon>
        <taxon>Streptomyces</taxon>
    </lineage>
</organism>
<accession>A0ABX1C7A7</accession>
<proteinExistence type="inferred from homology"/>
<dbReference type="InterPro" id="IPR025110">
    <property type="entry name" value="AMP-bd_C"/>
</dbReference>
<feature type="domain" description="AMP-dependent synthetase/ligase" evidence="3">
    <location>
        <begin position="110"/>
        <end position="341"/>
    </location>
</feature>
<comment type="caution">
    <text evidence="5">The sequence shown here is derived from an EMBL/GenBank/DDBJ whole genome shotgun (WGS) entry which is preliminary data.</text>
</comment>
<dbReference type="Gene3D" id="3.30.300.30">
    <property type="match status" value="1"/>
</dbReference>
<sequence>MTGDCTATGLLPALHAGAARIEVAGERLAGGELAAAVGGVAREVSGARRVAVTAHPELSTLVAVAGVLAAGAAAVPLTPAAGPAEREHILRDARVDLVLDRPALVRRGDPPPDPPPDGEPALILYTSGSTGPPKGAVIPRRAIAANLDALAGLWRWTPEDHLVHALPFSHVHGLVFGGLGPLRLGCSLTHTGHCLRAVPGGTLYFGVPALWGSLGAADLAELRAARLLVSGADVLPRRVAERVHHHCGHHVLNRYAMTETLVIASPRAEDTRVPVDPRSVGRPLPGTRVRLAPHGAEPGIGDGAEPRAGCGGSRAGAGAGERAEAGGEILVRGDGLFSGYLGRGPATGPGGWFATGDLGEWLPDGTLRVTGRAHTDLIKSGGYRVGAGEVEDALLDHPGVAEAAVLGLPDDRLGQRVAAWVVTGGRLDRAELTAFLAARLAPYKLPQEIHTVEALPRNALGKVLKRRLAAERRS</sequence>
<dbReference type="Gene3D" id="3.40.50.12780">
    <property type="entry name" value="N-terminal domain of ligase-like"/>
    <property type="match status" value="1"/>
</dbReference>
<dbReference type="PROSITE" id="PS00455">
    <property type="entry name" value="AMP_BINDING"/>
    <property type="match status" value="1"/>
</dbReference>
<protein>
    <submittedName>
        <fullName evidence="5">AMP-binding protein</fullName>
    </submittedName>
</protein>
<feature type="domain" description="AMP-dependent synthetase/ligase" evidence="3">
    <location>
        <begin position="43"/>
        <end position="99"/>
    </location>
</feature>
<dbReference type="RefSeq" id="WP_168104358.1">
    <property type="nucleotide sequence ID" value="NZ_JAATEN010000029.1"/>
</dbReference>
<evidence type="ECO:0000256" key="2">
    <source>
        <dbReference type="SAM" id="MobiDB-lite"/>
    </source>
</evidence>
<dbReference type="PANTHER" id="PTHR43201:SF8">
    <property type="entry name" value="ACYL-COA SYNTHETASE FAMILY MEMBER 3"/>
    <property type="match status" value="1"/>
</dbReference>
<evidence type="ECO:0000256" key="1">
    <source>
        <dbReference type="ARBA" id="ARBA00006432"/>
    </source>
</evidence>